<evidence type="ECO:0000256" key="1">
    <source>
        <dbReference type="ARBA" id="ARBA00004651"/>
    </source>
</evidence>
<dbReference type="RefSeq" id="WP_190419342.1">
    <property type="nucleotide sequence ID" value="NZ_JAAOCA010000008.1"/>
</dbReference>
<keyword evidence="6 7" id="KW-0472">Membrane</keyword>
<keyword evidence="9" id="KW-1185">Reference proteome</keyword>
<evidence type="ECO:0000256" key="6">
    <source>
        <dbReference type="ARBA" id="ARBA00023136"/>
    </source>
</evidence>
<keyword evidence="5 7" id="KW-1133">Transmembrane helix</keyword>
<keyword evidence="2" id="KW-0813">Transport</keyword>
<proteinExistence type="predicted"/>
<keyword evidence="4 7" id="KW-0812">Transmembrane</keyword>
<evidence type="ECO:0000313" key="9">
    <source>
        <dbReference type="Proteomes" id="UP000805841"/>
    </source>
</evidence>
<feature type="transmembrane region" description="Helical" evidence="7">
    <location>
        <begin position="12"/>
        <end position="32"/>
    </location>
</feature>
<feature type="transmembrane region" description="Helical" evidence="7">
    <location>
        <begin position="413"/>
        <end position="433"/>
    </location>
</feature>
<organism evidence="8 9">
    <name type="scientific">Pseudomonas typographi</name>
    <dbReference type="NCBI Taxonomy" id="2715964"/>
    <lineage>
        <taxon>Bacteria</taxon>
        <taxon>Pseudomonadati</taxon>
        <taxon>Pseudomonadota</taxon>
        <taxon>Gammaproteobacteria</taxon>
        <taxon>Pseudomonadales</taxon>
        <taxon>Pseudomonadaceae</taxon>
        <taxon>Pseudomonas</taxon>
    </lineage>
</organism>
<evidence type="ECO:0000256" key="5">
    <source>
        <dbReference type="ARBA" id="ARBA00022989"/>
    </source>
</evidence>
<evidence type="ECO:0000256" key="4">
    <source>
        <dbReference type="ARBA" id="ARBA00022692"/>
    </source>
</evidence>
<dbReference type="EMBL" id="JAAOCA010000008">
    <property type="protein sequence ID" value="MBD1598732.1"/>
    <property type="molecule type" value="Genomic_DNA"/>
</dbReference>
<keyword evidence="3" id="KW-1003">Cell membrane</keyword>
<gene>
    <name evidence="8" type="ORF">HAQ05_08440</name>
</gene>
<feature type="transmembrane region" description="Helical" evidence="7">
    <location>
        <begin position="490"/>
        <end position="511"/>
    </location>
</feature>
<evidence type="ECO:0000256" key="3">
    <source>
        <dbReference type="ARBA" id="ARBA00022475"/>
    </source>
</evidence>
<evidence type="ECO:0000256" key="7">
    <source>
        <dbReference type="SAM" id="Phobius"/>
    </source>
</evidence>
<feature type="transmembrane region" description="Helical" evidence="7">
    <location>
        <begin position="359"/>
        <end position="381"/>
    </location>
</feature>
<dbReference type="PANTHER" id="PTHR30509">
    <property type="entry name" value="P-HYDROXYBENZOIC ACID EFFLUX PUMP SUBUNIT-RELATED"/>
    <property type="match status" value="1"/>
</dbReference>
<dbReference type="InterPro" id="IPR006726">
    <property type="entry name" value="PHBA_efflux_AaeB/fusaric-R"/>
</dbReference>
<feature type="transmembrane region" description="Helical" evidence="7">
    <location>
        <begin position="86"/>
        <end position="103"/>
    </location>
</feature>
<feature type="transmembrane region" description="Helical" evidence="7">
    <location>
        <begin position="439"/>
        <end position="457"/>
    </location>
</feature>
<evidence type="ECO:0000313" key="8">
    <source>
        <dbReference type="EMBL" id="MBD1598732.1"/>
    </source>
</evidence>
<comment type="subcellular location">
    <subcellularLocation>
        <location evidence="1">Cell membrane</location>
        <topology evidence="1">Multi-pass membrane protein</topology>
    </subcellularLocation>
</comment>
<feature type="transmembrane region" description="Helical" evidence="7">
    <location>
        <begin position="110"/>
        <end position="128"/>
    </location>
</feature>
<reference evidence="8 9" key="1">
    <citation type="journal article" date="2020" name="Insects">
        <title>Bacteria Belonging to Pseudomonas typographi sp. nov. from the Bark Beetle Ips typographus Have Genomic Potential to Aid in the Host Ecology.</title>
        <authorList>
            <person name="Peral-Aranega E."/>
            <person name="Saati-Santamaria Z."/>
            <person name="Kolarik M."/>
            <person name="Rivas R."/>
            <person name="Garcia-Fraile P."/>
        </authorList>
    </citation>
    <scope>NUCLEOTIDE SEQUENCE [LARGE SCALE GENOMIC DNA]</scope>
    <source>
        <strain evidence="8 9">CA3A</strain>
    </source>
</reference>
<dbReference type="Pfam" id="PF04632">
    <property type="entry name" value="FUSC"/>
    <property type="match status" value="1"/>
</dbReference>
<protein>
    <submittedName>
        <fullName evidence="8">FUSC family protein</fullName>
    </submittedName>
</protein>
<dbReference type="PANTHER" id="PTHR30509:SF9">
    <property type="entry name" value="MULTIDRUG RESISTANCE PROTEIN MDTO"/>
    <property type="match status" value="1"/>
</dbReference>
<comment type="caution">
    <text evidence="8">The sequence shown here is derived from an EMBL/GenBank/DDBJ whole genome shotgun (WGS) entry which is preliminary data.</text>
</comment>
<feature type="transmembrane region" description="Helical" evidence="7">
    <location>
        <begin position="61"/>
        <end position="80"/>
    </location>
</feature>
<dbReference type="Proteomes" id="UP000805841">
    <property type="component" value="Unassembled WGS sequence"/>
</dbReference>
<name>A0ABR7YZX0_9PSED</name>
<evidence type="ECO:0000256" key="2">
    <source>
        <dbReference type="ARBA" id="ARBA00022448"/>
    </source>
</evidence>
<sequence length="680" mass="74051">MASIRWPGGKAWLYSAKTCAAALLALFLALYLNLDRPGWAVTTVFIASQPFAGATQSKSVYRFLGTLIGAVATVLMVPNLVQSPEMLSLALAAWVSACLYLSLQDRSPRSYVFMLAGYSAAFIGFPSVETPISIFDTAVSRVEEIMLGVTCSSLVHAIVFPNSVRSAVIHSIDDWLRDTRLWCAQALAYVPTGSEENHSPLLTQVAAYPLNIEMLTAHIAFEGNNGRQTADLANALLQHLSLLLPILAAVEQRLAIARRQQIPIPDSLGAVFEHIVAWLNAPGLAKPTGALRQELRRVEAELGRNGANWDSLLWSSTVARLHELLKVMQACEHLRERLGDGRYAKPRKRLPTVRHIDRGLAGLSAMTAFISVLAGCAFWITTGWPDGASVPMIAAVACSFFATLDSPLPSMKLFAKYVVVSVVITLIYSSLILPRANSFEVAALMLAPAFLALGLLMAAPSTTFIAMVLSTNIATLLGLSNRYAGDFIGTLNNAVATVLGIALTMVTMSIVRARTPAWTGQRILRAGLRDLQATLEGGQAPHSHLQRQAFVQRMLDRLHILMPRVKANALANVALDSTLLAELRLGANILDLRRKWQQLAVSDVTTGVGVNAVIADIGQYLRVRARDLSASPPRVIQQHIDGLLDHVRNAFPHHRELLILLVNIRLVLYPHEPCEILQRA</sequence>
<accession>A0ABR7YZX0</accession>